<feature type="compositionally biased region" description="Low complexity" evidence="7">
    <location>
        <begin position="14"/>
        <end position="27"/>
    </location>
</feature>
<keyword evidence="4" id="KW-0238">DNA-binding</keyword>
<dbReference type="Pfam" id="PF00172">
    <property type="entry name" value="Zn_clus"/>
    <property type="match status" value="1"/>
</dbReference>
<dbReference type="PANTHER" id="PTHR47171">
    <property type="entry name" value="FARA-RELATED"/>
    <property type="match status" value="1"/>
</dbReference>
<dbReference type="PANTHER" id="PTHR47171:SF1">
    <property type="entry name" value="ZN(II)2CYS6 TRANSCRIPTION FACTOR (EUROFUNG)"/>
    <property type="match status" value="1"/>
</dbReference>
<dbReference type="PROSITE" id="PS00463">
    <property type="entry name" value="ZN2_CY6_FUNGAL_1"/>
    <property type="match status" value="1"/>
</dbReference>
<evidence type="ECO:0000313" key="9">
    <source>
        <dbReference type="EMBL" id="CAK7234096.1"/>
    </source>
</evidence>
<evidence type="ECO:0000256" key="7">
    <source>
        <dbReference type="SAM" id="MobiDB-lite"/>
    </source>
</evidence>
<keyword evidence="2" id="KW-0862">Zinc</keyword>
<feature type="domain" description="Zn(2)-C6 fungal-type" evidence="8">
    <location>
        <begin position="38"/>
        <end position="69"/>
    </location>
</feature>
<evidence type="ECO:0000256" key="3">
    <source>
        <dbReference type="ARBA" id="ARBA00023015"/>
    </source>
</evidence>
<dbReference type="Pfam" id="PF04082">
    <property type="entry name" value="Fungal_trans"/>
    <property type="match status" value="1"/>
</dbReference>
<evidence type="ECO:0000256" key="6">
    <source>
        <dbReference type="ARBA" id="ARBA00023242"/>
    </source>
</evidence>
<feature type="compositionally biased region" description="Polar residues" evidence="7">
    <location>
        <begin position="118"/>
        <end position="129"/>
    </location>
</feature>
<feature type="region of interest" description="Disordered" evidence="7">
    <location>
        <begin position="78"/>
        <end position="154"/>
    </location>
</feature>
<feature type="compositionally biased region" description="Polar residues" evidence="7">
    <location>
        <begin position="141"/>
        <end position="154"/>
    </location>
</feature>
<keyword evidence="3" id="KW-0805">Transcription regulation</keyword>
<comment type="caution">
    <text evidence="9">The sequence shown here is derived from an EMBL/GenBank/DDBJ whole genome shotgun (WGS) entry which is preliminary data.</text>
</comment>
<dbReference type="InterPro" id="IPR001138">
    <property type="entry name" value="Zn2Cys6_DnaBD"/>
</dbReference>
<evidence type="ECO:0000256" key="1">
    <source>
        <dbReference type="ARBA" id="ARBA00022723"/>
    </source>
</evidence>
<name>A0ABP0CSN8_9PEZI</name>
<dbReference type="Gene3D" id="4.10.240.10">
    <property type="entry name" value="Zn(2)-C6 fungal-type DNA-binding domain"/>
    <property type="match status" value="1"/>
</dbReference>
<dbReference type="CDD" id="cd00067">
    <property type="entry name" value="GAL4"/>
    <property type="match status" value="1"/>
</dbReference>
<keyword evidence="5" id="KW-0804">Transcription</keyword>
<dbReference type="SUPFAM" id="SSF57701">
    <property type="entry name" value="Zn2/Cys6 DNA-binding domain"/>
    <property type="match status" value="1"/>
</dbReference>
<proteinExistence type="predicted"/>
<evidence type="ECO:0000313" key="10">
    <source>
        <dbReference type="Proteomes" id="UP001642405"/>
    </source>
</evidence>
<sequence length="731" mass="80847">MEDTVTVATPQQPATSSAGRTGGTTNTCADFGKRTKVACKSCHRRRVKCDATDEQPCWHCRLRGARCELIESRRGKYVRKKHAAADKTGPSPKMTGAATGPGPASSPTGVGGILTPPVHNNRSPDATVQPSPPATAEAHGSTDTENATPDTTVSGPEMLYTRILEGDYAGTTHSPPNANDEAPLDSNSQASRLRYFYMGEPFSLAFVIRALSDNPAMQNMQNGVLQMHHPIPHTVPEYAQDGAEAFRETDPAVRAVLDMYGAFEVLPQPVSDELVRLYFQLVHPAYPVLDRHDFVMHNRRGQMSLLAMHTIHYLALTVCSEDVVRAAGFPDRLTARRALYLRAKALYDTGYEKNKITVVAVLFLFGFWWEGPEDQKDSWHWLSAAVSLAQTLGMHRSTALSGMPPRRRLMLKRIWWSIYIRDRHAAAALGRPCRIQDEDCDVEMLDEEDFRIDMTDSPLIPRETAYHRHYVIEMAKLAQILGRLLKREYAPHGMASTAVHTDLYEELAQWERNLSPELRRAAVDESLEAPFWSCMLYANYHTCQILLLRPKGAFAGAGAGAVPGDGTSPLSLPPDHGLVEKSARLAADSITRIVEDLLAAGTMRLAQLHLVPALFAALSIHTVVIQRSDGVQKQLAENRARQCILAFGELAKGWPVAGWILRMFINLMKKLTGERGPSAEYLPVDGSFVDDGSLQGTNQLISDIIWAPVQGDFDCDFIFSNTQVNNGFMFM</sequence>
<keyword evidence="6" id="KW-0539">Nucleus</keyword>
<dbReference type="SMART" id="SM00066">
    <property type="entry name" value="GAL4"/>
    <property type="match status" value="1"/>
</dbReference>
<dbReference type="EMBL" id="CAWUHB010000080">
    <property type="protein sequence ID" value="CAK7234096.1"/>
    <property type="molecule type" value="Genomic_DNA"/>
</dbReference>
<dbReference type="Proteomes" id="UP001642405">
    <property type="component" value="Unassembled WGS sequence"/>
</dbReference>
<dbReference type="InterPro" id="IPR007219">
    <property type="entry name" value="XnlR_reg_dom"/>
</dbReference>
<evidence type="ECO:0000256" key="4">
    <source>
        <dbReference type="ARBA" id="ARBA00023125"/>
    </source>
</evidence>
<dbReference type="InterPro" id="IPR052073">
    <property type="entry name" value="Amide_Lactam_Regulators"/>
</dbReference>
<reference evidence="9 10" key="1">
    <citation type="submission" date="2024-01" db="EMBL/GenBank/DDBJ databases">
        <authorList>
            <person name="Allen C."/>
            <person name="Tagirdzhanova G."/>
        </authorList>
    </citation>
    <scope>NUCLEOTIDE SEQUENCE [LARGE SCALE GENOMIC DNA]</scope>
</reference>
<accession>A0ABP0CSN8</accession>
<evidence type="ECO:0000259" key="8">
    <source>
        <dbReference type="PROSITE" id="PS50048"/>
    </source>
</evidence>
<keyword evidence="1" id="KW-0479">Metal-binding</keyword>
<feature type="compositionally biased region" description="Polar residues" evidence="7">
    <location>
        <begin position="1"/>
        <end position="13"/>
    </location>
</feature>
<protein>
    <recommendedName>
        <fullName evidence="8">Zn(2)-C6 fungal-type domain-containing protein</fullName>
    </recommendedName>
</protein>
<dbReference type="CDD" id="cd12148">
    <property type="entry name" value="fungal_TF_MHR"/>
    <property type="match status" value="1"/>
</dbReference>
<feature type="region of interest" description="Disordered" evidence="7">
    <location>
        <begin position="1"/>
        <end position="27"/>
    </location>
</feature>
<keyword evidence="10" id="KW-1185">Reference proteome</keyword>
<dbReference type="InterPro" id="IPR036864">
    <property type="entry name" value="Zn2-C6_fun-type_DNA-bd_sf"/>
</dbReference>
<dbReference type="PROSITE" id="PS50048">
    <property type="entry name" value="ZN2_CY6_FUNGAL_2"/>
    <property type="match status" value="1"/>
</dbReference>
<organism evidence="9 10">
    <name type="scientific">Sporothrix curviconia</name>
    <dbReference type="NCBI Taxonomy" id="1260050"/>
    <lineage>
        <taxon>Eukaryota</taxon>
        <taxon>Fungi</taxon>
        <taxon>Dikarya</taxon>
        <taxon>Ascomycota</taxon>
        <taxon>Pezizomycotina</taxon>
        <taxon>Sordariomycetes</taxon>
        <taxon>Sordariomycetidae</taxon>
        <taxon>Ophiostomatales</taxon>
        <taxon>Ophiostomataceae</taxon>
        <taxon>Sporothrix</taxon>
    </lineage>
</organism>
<evidence type="ECO:0000256" key="5">
    <source>
        <dbReference type="ARBA" id="ARBA00023163"/>
    </source>
</evidence>
<dbReference type="SMART" id="SM00906">
    <property type="entry name" value="Fungal_trans"/>
    <property type="match status" value="1"/>
</dbReference>
<gene>
    <name evidence="9" type="ORF">SCUCBS95973_008819</name>
</gene>
<evidence type="ECO:0000256" key="2">
    <source>
        <dbReference type="ARBA" id="ARBA00022833"/>
    </source>
</evidence>